<keyword evidence="1 4" id="KW-0479">Metal-binding</keyword>
<dbReference type="NCBIfam" id="TIGR01927">
    <property type="entry name" value="menC_gam_Gplu"/>
    <property type="match status" value="1"/>
</dbReference>
<dbReference type="InterPro" id="IPR041338">
    <property type="entry name" value="OSBS_N"/>
</dbReference>
<dbReference type="InterPro" id="IPR010196">
    <property type="entry name" value="OSB_synthase_MenC1"/>
</dbReference>
<feature type="active site" description="Proton donor" evidence="4">
    <location>
        <position position="198"/>
    </location>
</feature>
<dbReference type="InterPro" id="IPR013342">
    <property type="entry name" value="Mandelate_racemase_C"/>
</dbReference>
<dbReference type="GO" id="GO:0009234">
    <property type="term" value="P:menaquinone biosynthetic process"/>
    <property type="evidence" value="ECO:0007669"/>
    <property type="project" value="UniProtKB-UniRule"/>
</dbReference>
<evidence type="ECO:0000256" key="4">
    <source>
        <dbReference type="HAMAP-Rule" id="MF_00470"/>
    </source>
</evidence>
<dbReference type="InterPro" id="IPR036849">
    <property type="entry name" value="Enolase-like_C_sf"/>
</dbReference>
<dbReference type="Gene3D" id="3.20.20.120">
    <property type="entry name" value="Enolase-like C-terminal domain"/>
    <property type="match status" value="1"/>
</dbReference>
<comment type="catalytic activity">
    <reaction evidence="4">
        <text>(1R,6R)-6-hydroxy-2-succinyl-cyclohexa-2,4-diene-1-carboxylate = 2-succinylbenzoate + H2O</text>
        <dbReference type="Rhea" id="RHEA:10196"/>
        <dbReference type="ChEBI" id="CHEBI:15377"/>
        <dbReference type="ChEBI" id="CHEBI:18325"/>
        <dbReference type="ChEBI" id="CHEBI:58689"/>
        <dbReference type="EC" id="4.2.1.113"/>
    </reaction>
</comment>
<evidence type="ECO:0000256" key="5">
    <source>
        <dbReference type="NCBIfam" id="TIGR01927"/>
    </source>
</evidence>
<dbReference type="EC" id="4.2.1.113" evidence="4 5"/>
<organism evidence="7 8">
    <name type="scientific">Symplocastrum torsivum CPER-KK1</name>
    <dbReference type="NCBI Taxonomy" id="450513"/>
    <lineage>
        <taxon>Bacteria</taxon>
        <taxon>Bacillati</taxon>
        <taxon>Cyanobacteriota</taxon>
        <taxon>Cyanophyceae</taxon>
        <taxon>Oscillatoriophycideae</taxon>
        <taxon>Oscillatoriales</taxon>
        <taxon>Microcoleaceae</taxon>
        <taxon>Symplocastrum</taxon>
    </lineage>
</organism>
<dbReference type="SMART" id="SM00922">
    <property type="entry name" value="MR_MLE"/>
    <property type="match status" value="1"/>
</dbReference>
<feature type="binding site" evidence="4">
    <location>
        <position position="227"/>
    </location>
    <ligand>
        <name>Mg(2+)</name>
        <dbReference type="ChEBI" id="CHEBI:18420"/>
    </ligand>
</feature>
<dbReference type="GO" id="GO:0000287">
    <property type="term" value="F:magnesium ion binding"/>
    <property type="evidence" value="ECO:0007669"/>
    <property type="project" value="UniProtKB-UniRule"/>
</dbReference>
<dbReference type="PANTHER" id="PTHR48073:SF6">
    <property type="entry name" value="PROTEIN PHYLLO, CHLOROPLASTIC-LIKE"/>
    <property type="match status" value="1"/>
</dbReference>
<dbReference type="Proteomes" id="UP000753908">
    <property type="component" value="Unassembled WGS sequence"/>
</dbReference>
<comment type="caution">
    <text evidence="7">The sequence shown here is derived from an EMBL/GenBank/DDBJ whole genome shotgun (WGS) entry which is preliminary data.</text>
</comment>
<feature type="binding site" evidence="4">
    <location>
        <position position="279"/>
    </location>
    <ligand>
        <name>Mg(2+)</name>
        <dbReference type="ChEBI" id="CHEBI:18420"/>
    </ligand>
</feature>
<reference evidence="7" key="1">
    <citation type="submission" date="2021-05" db="EMBL/GenBank/DDBJ databases">
        <authorList>
            <person name="Pietrasiak N."/>
            <person name="Ward R."/>
            <person name="Stajich J.E."/>
            <person name="Kurbessoian T."/>
        </authorList>
    </citation>
    <scope>NUCLEOTIDE SEQUENCE</scope>
    <source>
        <strain evidence="7">CPER-KK1</strain>
    </source>
</reference>
<protein>
    <recommendedName>
        <fullName evidence="4 5">o-succinylbenzoate synthase</fullName>
        <shortName evidence="4">OSB synthase</shortName>
        <shortName evidence="4">OSBS</shortName>
        <ecNumber evidence="4 5">4.2.1.113</ecNumber>
    </recommendedName>
    <alternativeName>
        <fullName evidence="4">4-(2'-carboxyphenyl)-4-oxybutyric acid synthase</fullName>
    </alternativeName>
    <alternativeName>
        <fullName evidence="4">o-succinylbenzoic acid synthase</fullName>
    </alternativeName>
</protein>
<feature type="domain" description="Mandelate racemase/muconate lactonizing enzyme C-terminal" evidence="6">
    <location>
        <begin position="177"/>
        <end position="275"/>
    </location>
</feature>
<keyword evidence="2 4" id="KW-0460">Magnesium</keyword>
<sequence>MRLEFRSYRHPFARVLSTSHGNWEVREGIILRLTDENGRIGWGEIAPIPWFGSETLEQAKEFCQQLPPEITATDIYSISTELPACQFGFECAWGMGNWEWGIGNWEEDKGDFSSLSSYSLPPRACFQTSPLNSDPPQPPLLRGENLITVPLNKGSKGLKIGTNPQSPITYSYLLPTGKKALESWQAPWNQGYRTFKWKIGVASIEDELNVFDQLIQALPSSTQLRLDANGGLTQQEAIQWLQVSEKAGIVEFLEQPLPPEQFKTMLEMSSNYSTPIALDESVATLNQLEACYQQGWRGIFVIKPSIAGSPKRLRQFCQEHDIDTVFSSVFESAIARYSALQLATELSHRNRAVGFGINHWFDDNDETWLEQLWKGH</sequence>
<comment type="pathway">
    <text evidence="4">Cofactor biosynthesis; phylloquinone biosynthesis.</text>
</comment>
<dbReference type="NCBIfam" id="NF002739">
    <property type="entry name" value="PRK02714.1"/>
    <property type="match status" value="1"/>
</dbReference>
<comment type="cofactor">
    <cofactor evidence="4">
        <name>a divalent metal cation</name>
        <dbReference type="ChEBI" id="CHEBI:60240"/>
    </cofactor>
</comment>
<comment type="similarity">
    <text evidence="4">Belongs to the mandelate racemase/muconate lactonizing enzyme family. MenC type 1 subfamily.</text>
</comment>
<dbReference type="PANTHER" id="PTHR48073">
    <property type="entry name" value="O-SUCCINYLBENZOATE SYNTHASE-RELATED"/>
    <property type="match status" value="1"/>
</dbReference>
<feature type="active site" description="Proton acceptor" evidence="4">
    <location>
        <position position="303"/>
    </location>
</feature>
<dbReference type="GO" id="GO:0042372">
    <property type="term" value="P:phylloquinone biosynthetic process"/>
    <property type="evidence" value="ECO:0007669"/>
    <property type="project" value="UniProtKB-UniRule"/>
</dbReference>
<name>A0A951UDD7_9CYAN</name>
<evidence type="ECO:0000256" key="3">
    <source>
        <dbReference type="ARBA" id="ARBA00023239"/>
    </source>
</evidence>
<evidence type="ECO:0000313" key="8">
    <source>
        <dbReference type="Proteomes" id="UP000753908"/>
    </source>
</evidence>
<gene>
    <name evidence="4" type="primary">menC</name>
    <name evidence="7" type="ORF">KME25_33040</name>
</gene>
<dbReference type="GO" id="GO:0043748">
    <property type="term" value="F:O-succinylbenzoate synthase activity"/>
    <property type="evidence" value="ECO:0007669"/>
    <property type="project" value="UniProtKB-EC"/>
</dbReference>
<dbReference type="Pfam" id="PF21508">
    <property type="entry name" value="MenC_N"/>
    <property type="match status" value="1"/>
</dbReference>
<dbReference type="CDD" id="cd03320">
    <property type="entry name" value="OSBS"/>
    <property type="match status" value="1"/>
</dbReference>
<keyword evidence="3 4" id="KW-0456">Lyase</keyword>
<dbReference type="SFLD" id="SFLDS00001">
    <property type="entry name" value="Enolase"/>
    <property type="match status" value="1"/>
</dbReference>
<dbReference type="Pfam" id="PF13378">
    <property type="entry name" value="MR_MLE_C"/>
    <property type="match status" value="1"/>
</dbReference>
<dbReference type="InterPro" id="IPR029017">
    <property type="entry name" value="Enolase-like_N"/>
</dbReference>
<comment type="function">
    <text evidence="4">Converts 2-succinyl-6-hydroxy-2,4-cyclohexadiene-1-carboxylate (SHCHC) to 2-succinylbenzoate (OSB).</text>
</comment>
<proteinExistence type="inferred from homology"/>
<dbReference type="InterPro" id="IPR029065">
    <property type="entry name" value="Enolase_C-like"/>
</dbReference>
<dbReference type="SFLD" id="SFLDF00009">
    <property type="entry name" value="o-succinylbenzoate_synthase"/>
    <property type="match status" value="1"/>
</dbReference>
<comment type="pathway">
    <text evidence="4">Quinol/quinone metabolism; 1,4-dihydroxy-2-naphthoate biosynthesis; 1,4-dihydroxy-2-naphthoate from chorismate: step 4/7.</text>
</comment>
<dbReference type="SUPFAM" id="SSF54826">
    <property type="entry name" value="Enolase N-terminal domain-like"/>
    <property type="match status" value="1"/>
</dbReference>
<reference evidence="7" key="2">
    <citation type="journal article" date="2022" name="Microbiol. Resour. Announc.">
        <title>Metagenome Sequencing to Explore Phylogenomics of Terrestrial Cyanobacteria.</title>
        <authorList>
            <person name="Ward R.D."/>
            <person name="Stajich J.E."/>
            <person name="Johansen J.R."/>
            <person name="Huntemann M."/>
            <person name="Clum A."/>
            <person name="Foster B."/>
            <person name="Foster B."/>
            <person name="Roux S."/>
            <person name="Palaniappan K."/>
            <person name="Varghese N."/>
            <person name="Mukherjee S."/>
            <person name="Reddy T.B.K."/>
            <person name="Daum C."/>
            <person name="Copeland A."/>
            <person name="Chen I.A."/>
            <person name="Ivanova N.N."/>
            <person name="Kyrpides N.C."/>
            <person name="Shapiro N."/>
            <person name="Eloe-Fadrosh E.A."/>
            <person name="Pietrasiak N."/>
        </authorList>
    </citation>
    <scope>NUCLEOTIDE SEQUENCE</scope>
    <source>
        <strain evidence="7">CPER-KK1</strain>
    </source>
</reference>
<evidence type="ECO:0000256" key="1">
    <source>
        <dbReference type="ARBA" id="ARBA00022723"/>
    </source>
</evidence>
<evidence type="ECO:0000313" key="7">
    <source>
        <dbReference type="EMBL" id="MBW4549195.1"/>
    </source>
</evidence>
<feature type="binding site" evidence="4">
    <location>
        <position position="254"/>
    </location>
    <ligand>
        <name>Mg(2+)</name>
        <dbReference type="ChEBI" id="CHEBI:18420"/>
    </ligand>
</feature>
<accession>A0A951UDD7</accession>
<dbReference type="SFLD" id="SFLDG00180">
    <property type="entry name" value="muconate_cycloisomerase"/>
    <property type="match status" value="1"/>
</dbReference>
<dbReference type="EMBL" id="JAHHIF010000086">
    <property type="protein sequence ID" value="MBW4549195.1"/>
    <property type="molecule type" value="Genomic_DNA"/>
</dbReference>
<dbReference type="HAMAP" id="MF_00470">
    <property type="entry name" value="MenC_1"/>
    <property type="match status" value="1"/>
</dbReference>
<evidence type="ECO:0000259" key="6">
    <source>
        <dbReference type="SMART" id="SM00922"/>
    </source>
</evidence>
<evidence type="ECO:0000256" key="2">
    <source>
        <dbReference type="ARBA" id="ARBA00022842"/>
    </source>
</evidence>
<dbReference type="AlphaFoldDB" id="A0A951UDD7"/>
<dbReference type="Gene3D" id="3.30.390.10">
    <property type="entry name" value="Enolase-like, N-terminal domain"/>
    <property type="match status" value="1"/>
</dbReference>
<dbReference type="SUPFAM" id="SSF51604">
    <property type="entry name" value="Enolase C-terminal domain-like"/>
    <property type="match status" value="1"/>
</dbReference>